<name>A0A9P3LHZ5_9APHY</name>
<keyword evidence="2" id="KW-1185">Reference proteome</keyword>
<evidence type="ECO:0000313" key="2">
    <source>
        <dbReference type="Proteomes" id="UP000703269"/>
    </source>
</evidence>
<dbReference type="EMBL" id="BPQB01000046">
    <property type="protein sequence ID" value="GJE95139.1"/>
    <property type="molecule type" value="Genomic_DNA"/>
</dbReference>
<dbReference type="OrthoDB" id="2775029at2759"/>
<organism evidence="1 2">
    <name type="scientific">Phanerochaete sordida</name>
    <dbReference type="NCBI Taxonomy" id="48140"/>
    <lineage>
        <taxon>Eukaryota</taxon>
        <taxon>Fungi</taxon>
        <taxon>Dikarya</taxon>
        <taxon>Basidiomycota</taxon>
        <taxon>Agaricomycotina</taxon>
        <taxon>Agaricomycetes</taxon>
        <taxon>Polyporales</taxon>
        <taxon>Phanerochaetaceae</taxon>
        <taxon>Phanerochaete</taxon>
    </lineage>
</organism>
<comment type="caution">
    <text evidence="1">The sequence shown here is derived from an EMBL/GenBank/DDBJ whole genome shotgun (WGS) entry which is preliminary data.</text>
</comment>
<sequence>MMSMVPSSSAQPLAPVQGRPQYARPPLFKAVAPPPSPVLEAAVKRFMARDSRKIFEAHWEEAKRRFGAWTAGLTLRSFIEKNLKEVDLDPWAQAARDVYEGADTNNLRLRYTGSNSPLTYDCLLVFCQLAPTTRNPALFHLESKTLIPVTDSVILFRKGQWHYAARAPIPGEGRQLEDWESTG</sequence>
<accession>A0A9P3LHZ5</accession>
<dbReference type="AlphaFoldDB" id="A0A9P3LHZ5"/>
<protein>
    <submittedName>
        <fullName evidence="1">Uncharacterized protein</fullName>
    </submittedName>
</protein>
<proteinExistence type="predicted"/>
<gene>
    <name evidence="1" type="ORF">PsYK624_113200</name>
</gene>
<evidence type="ECO:0000313" key="1">
    <source>
        <dbReference type="EMBL" id="GJE95139.1"/>
    </source>
</evidence>
<reference evidence="1 2" key="1">
    <citation type="submission" date="2021-08" db="EMBL/GenBank/DDBJ databases">
        <title>Draft Genome Sequence of Phanerochaete sordida strain YK-624.</title>
        <authorList>
            <person name="Mori T."/>
            <person name="Dohra H."/>
            <person name="Suzuki T."/>
            <person name="Kawagishi H."/>
            <person name="Hirai H."/>
        </authorList>
    </citation>
    <scope>NUCLEOTIDE SEQUENCE [LARGE SCALE GENOMIC DNA]</scope>
    <source>
        <strain evidence="1 2">YK-624</strain>
    </source>
</reference>
<dbReference type="Proteomes" id="UP000703269">
    <property type="component" value="Unassembled WGS sequence"/>
</dbReference>